<dbReference type="CDD" id="cd04629">
    <property type="entry name" value="CBS_pair_bac"/>
    <property type="match status" value="1"/>
</dbReference>
<dbReference type="InterPro" id="IPR000644">
    <property type="entry name" value="CBS_dom"/>
</dbReference>
<dbReference type="SMART" id="SM00116">
    <property type="entry name" value="CBS"/>
    <property type="match status" value="2"/>
</dbReference>
<keyword evidence="1 2" id="KW-0129">CBS domain</keyword>
<dbReference type="EMBL" id="CP019343">
    <property type="protein sequence ID" value="ARN73950.1"/>
    <property type="molecule type" value="Genomic_DNA"/>
</dbReference>
<evidence type="ECO:0000313" key="5">
    <source>
        <dbReference type="Proteomes" id="UP000193450"/>
    </source>
</evidence>
<reference evidence="4 5" key="1">
    <citation type="submission" date="2016-11" db="EMBL/GenBank/DDBJ databases">
        <title>Trade-off between light-utilization and light-protection in marine flavobacteria.</title>
        <authorList>
            <person name="Kumagai Y."/>
        </authorList>
    </citation>
    <scope>NUCLEOTIDE SEQUENCE [LARGE SCALE GENOMIC DNA]</scope>
    <source>
        <strain evidence="4 5">NBRC 107125</strain>
    </source>
</reference>
<dbReference type="RefSeq" id="WP_085758078.1">
    <property type="nucleotide sequence ID" value="NZ_CP019343.1"/>
</dbReference>
<dbReference type="AlphaFoldDB" id="A0A1X9N792"/>
<dbReference type="SUPFAM" id="SSF54631">
    <property type="entry name" value="CBS-domain pair"/>
    <property type="match status" value="1"/>
</dbReference>
<evidence type="ECO:0000256" key="2">
    <source>
        <dbReference type="PROSITE-ProRule" id="PRU00703"/>
    </source>
</evidence>
<dbReference type="Pfam" id="PF00571">
    <property type="entry name" value="CBS"/>
    <property type="match status" value="2"/>
</dbReference>
<dbReference type="STRING" id="716816.BST96_07365"/>
<evidence type="ECO:0000256" key="1">
    <source>
        <dbReference type="ARBA" id="ARBA00023122"/>
    </source>
</evidence>
<protein>
    <submittedName>
        <fullName evidence="4">Protein-inosine monophosphate dehydrogenase</fullName>
    </submittedName>
</protein>
<gene>
    <name evidence="4" type="ORF">BST96_07365</name>
</gene>
<name>A0A1X9N792_9GAMM</name>
<feature type="domain" description="CBS" evidence="3">
    <location>
        <begin position="78"/>
        <end position="135"/>
    </location>
</feature>
<dbReference type="Proteomes" id="UP000193450">
    <property type="component" value="Chromosome"/>
</dbReference>
<dbReference type="PANTHER" id="PTHR43080:SF26">
    <property type="entry name" value="REGULATORY PROTEIN"/>
    <property type="match status" value="1"/>
</dbReference>
<evidence type="ECO:0000259" key="3">
    <source>
        <dbReference type="PROSITE" id="PS51371"/>
    </source>
</evidence>
<dbReference type="PROSITE" id="PS51371">
    <property type="entry name" value="CBS"/>
    <property type="match status" value="2"/>
</dbReference>
<dbReference type="OrthoDB" id="9790355at2"/>
<dbReference type="Gene3D" id="3.10.580.10">
    <property type="entry name" value="CBS-domain"/>
    <property type="match status" value="1"/>
</dbReference>
<keyword evidence="5" id="KW-1185">Reference proteome</keyword>
<sequence length="137" mass="14904">MLGSVDIKDHMAKNPVTISPDAPLSDAVSSILRHKISGLCVVDNNKKLLGVLSELDCLKGFMAATYNSASIGNVSDYMTTEVDVVDVHENIINVANDMMSKSQRRRPVIQDGKLIGQISCRQLLYAVEEFSSNASYA</sequence>
<accession>A0A1X9N792</accession>
<organism evidence="4 5">
    <name type="scientific">Oceanicoccus sagamiensis</name>
    <dbReference type="NCBI Taxonomy" id="716816"/>
    <lineage>
        <taxon>Bacteria</taxon>
        <taxon>Pseudomonadati</taxon>
        <taxon>Pseudomonadota</taxon>
        <taxon>Gammaproteobacteria</taxon>
        <taxon>Cellvibrionales</taxon>
        <taxon>Spongiibacteraceae</taxon>
        <taxon>Oceanicoccus</taxon>
    </lineage>
</organism>
<evidence type="ECO:0000313" key="4">
    <source>
        <dbReference type="EMBL" id="ARN73950.1"/>
    </source>
</evidence>
<dbReference type="InterPro" id="IPR051257">
    <property type="entry name" value="Diverse_CBS-Domain"/>
</dbReference>
<dbReference type="PANTHER" id="PTHR43080">
    <property type="entry name" value="CBS DOMAIN-CONTAINING PROTEIN CBSX3, MITOCHONDRIAL"/>
    <property type="match status" value="1"/>
</dbReference>
<proteinExistence type="predicted"/>
<feature type="domain" description="CBS" evidence="3">
    <location>
        <begin position="11"/>
        <end position="70"/>
    </location>
</feature>
<dbReference type="InterPro" id="IPR044729">
    <property type="entry name" value="CBS_bac"/>
</dbReference>
<dbReference type="InterPro" id="IPR046342">
    <property type="entry name" value="CBS_dom_sf"/>
</dbReference>
<dbReference type="KEGG" id="osg:BST96_07365"/>